<proteinExistence type="inferred from homology"/>
<feature type="signal peptide" evidence="10">
    <location>
        <begin position="1"/>
        <end position="27"/>
    </location>
</feature>
<evidence type="ECO:0000256" key="9">
    <source>
        <dbReference type="RuleBase" id="RU003357"/>
    </source>
</evidence>
<evidence type="ECO:0000256" key="3">
    <source>
        <dbReference type="ARBA" id="ARBA00022452"/>
    </source>
</evidence>
<accession>A0A9D2KFP1</accession>
<reference evidence="13" key="1">
    <citation type="journal article" date="2021" name="PeerJ">
        <title>Extensive microbial diversity within the chicken gut microbiome revealed by metagenomics and culture.</title>
        <authorList>
            <person name="Gilroy R."/>
            <person name="Ravi A."/>
            <person name="Getino M."/>
            <person name="Pursley I."/>
            <person name="Horton D.L."/>
            <person name="Alikhan N.F."/>
            <person name="Baker D."/>
            <person name="Gharbi K."/>
            <person name="Hall N."/>
            <person name="Watson M."/>
            <person name="Adriaenssens E.M."/>
            <person name="Foster-Nyarko E."/>
            <person name="Jarju S."/>
            <person name="Secka A."/>
            <person name="Antonio M."/>
            <person name="Oren A."/>
            <person name="Chaudhuri R.R."/>
            <person name="La Ragione R."/>
            <person name="Hildebrand F."/>
            <person name="Pallen M.J."/>
        </authorList>
    </citation>
    <scope>NUCLEOTIDE SEQUENCE</scope>
    <source>
        <strain evidence="13">CHK118-2852</strain>
    </source>
</reference>
<dbReference type="AlphaFoldDB" id="A0A9D2KFP1"/>
<evidence type="ECO:0000256" key="2">
    <source>
        <dbReference type="ARBA" id="ARBA00022448"/>
    </source>
</evidence>
<gene>
    <name evidence="13" type="ORF">H9807_09745</name>
</gene>
<evidence type="ECO:0000256" key="8">
    <source>
        <dbReference type="PROSITE-ProRule" id="PRU01360"/>
    </source>
</evidence>
<dbReference type="NCBIfam" id="TIGR04057">
    <property type="entry name" value="SusC_RagA_signa"/>
    <property type="match status" value="1"/>
</dbReference>
<dbReference type="Pfam" id="PF13715">
    <property type="entry name" value="CarbopepD_reg_2"/>
    <property type="match status" value="1"/>
</dbReference>
<keyword evidence="10" id="KW-0732">Signal</keyword>
<sequence>MNNRLKLQKLFCMAVCFFCIGIVSAFAQEQKVTVELKNATLRQVFKSIERQTTYRFSYRNTLVDDKSDITISKRQVDVSVVLDEALKGRNLTYTIVSSKSIVISDLNEEAAPAKSKRVSGTVKAANGESIIGANIKVTGTTIGCITDVDGNFTLEVPENAKLTISYIGFQTQEITLNGKSSVNIVMKEDAEMLDEVVVIGYGVAKKTDLTGSITQVKSESLENYTPSNVEDLLRTSIPGMRVDYSVSAKGNSNMNIRGNNTLTAGSSPLIVVDGSIYNGDISDINPNDIERLDVMKDASSAAVYGSRATNGVVSITTKKGASSKPTINFSGTVGVATKANRMKPYDENGFIKWRSDMFKSVYAATVAQTPWSPFDDPRTIDPQYLDQWLAYHSTNEENMVDAWLAGLRLTGLEIENYKQGKYIDWEDCIFHNGLRQDYNLSLSGKKEDFSYYWSLGYAKNEALTRGDEFSTIRSRVNIEGKPAKFLKVGLNAQFSYRDESPVSMDAGAYKKLTPYSSFYEEDGETLRLYPNDDIQVKHPLLPPSFRTREQEYFTFFPKIYSVLELPFGITYTMNYTTRFVFYHNYVHDSSLHPEWALFGGKASRDNALRREWQIDHIINWNRTFLDSHKVDLTLLFNAEKYREDSDGMSNQYFSPNDKLGYHAMANGSLPTISSSDQVRTAEALMARLNYSYKNRYLATVSVRRDGSSLFGYSNPYATFPAAALGWVISEEKFFNVKFIDYLKLRASWGVNGNRDITNYAALSRIVADKSLNAEQNGNYVIIPTLEINTMENRKLKWERTAAYNFALDFRLLNGILGGSVEFYTMSTTDVLVNRKLPIITGFDRVYANLGEVKNKGFELSLNSTNIKNRNFEWRSDFTFSLNRDEIVSITGEKTDVFDSEGNLIGQKEVDDKDNGWFIGQSKDVIWDYKILGTWKTGQEEEAEKWNQQPGDFRLEDVNNDGLLTDDDKQFLGYTTPRFAWTLSNNFRLFKDFEVSFILYSLWGHKGNFNLAKHADHIEDRCNSWDIPYWTPENQIDDFARLRSAAPQGVSHNVWFDKSYIRLENVALAYHFPKKLLNKTFISNLKFTFNIRNAAVWAPRWKFGDPEDGTRAQRIYNFGVSLTI</sequence>
<dbReference type="NCBIfam" id="TIGR04056">
    <property type="entry name" value="OMP_RagA_SusC"/>
    <property type="match status" value="1"/>
</dbReference>
<dbReference type="Gene3D" id="2.170.130.10">
    <property type="entry name" value="TonB-dependent receptor, plug domain"/>
    <property type="match status" value="1"/>
</dbReference>
<keyword evidence="4 8" id="KW-0812">Transmembrane</keyword>
<dbReference type="InterPro" id="IPR036942">
    <property type="entry name" value="Beta-barrel_TonB_sf"/>
</dbReference>
<keyword evidence="7 8" id="KW-0998">Cell outer membrane</keyword>
<evidence type="ECO:0000313" key="14">
    <source>
        <dbReference type="Proteomes" id="UP000824108"/>
    </source>
</evidence>
<comment type="similarity">
    <text evidence="8 9">Belongs to the TonB-dependent receptor family.</text>
</comment>
<keyword evidence="5 9" id="KW-0798">TonB box</keyword>
<dbReference type="Gene3D" id="2.40.170.20">
    <property type="entry name" value="TonB-dependent receptor, beta-barrel domain"/>
    <property type="match status" value="1"/>
</dbReference>
<dbReference type="InterPro" id="IPR023996">
    <property type="entry name" value="TonB-dep_OMP_SusC/RagA"/>
</dbReference>
<dbReference type="InterPro" id="IPR008969">
    <property type="entry name" value="CarboxyPept-like_regulatory"/>
</dbReference>
<evidence type="ECO:0000313" key="13">
    <source>
        <dbReference type="EMBL" id="HIZ92378.1"/>
    </source>
</evidence>
<evidence type="ECO:0000256" key="7">
    <source>
        <dbReference type="ARBA" id="ARBA00023237"/>
    </source>
</evidence>
<dbReference type="InterPro" id="IPR023997">
    <property type="entry name" value="TonB-dep_OMP_SusC/RagA_CS"/>
</dbReference>
<comment type="caution">
    <text evidence="13">The sequence shown here is derived from an EMBL/GenBank/DDBJ whole genome shotgun (WGS) entry which is preliminary data.</text>
</comment>
<dbReference type="PROSITE" id="PS52016">
    <property type="entry name" value="TONB_DEPENDENT_REC_3"/>
    <property type="match status" value="1"/>
</dbReference>
<name>A0A9D2KFP1_9BACE</name>
<dbReference type="GO" id="GO:0009279">
    <property type="term" value="C:cell outer membrane"/>
    <property type="evidence" value="ECO:0007669"/>
    <property type="project" value="UniProtKB-SubCell"/>
</dbReference>
<evidence type="ECO:0000256" key="5">
    <source>
        <dbReference type="ARBA" id="ARBA00023077"/>
    </source>
</evidence>
<reference evidence="13" key="2">
    <citation type="submission" date="2021-04" db="EMBL/GenBank/DDBJ databases">
        <authorList>
            <person name="Gilroy R."/>
        </authorList>
    </citation>
    <scope>NUCLEOTIDE SEQUENCE</scope>
    <source>
        <strain evidence="13">CHK118-2852</strain>
    </source>
</reference>
<evidence type="ECO:0000256" key="1">
    <source>
        <dbReference type="ARBA" id="ARBA00004571"/>
    </source>
</evidence>
<evidence type="ECO:0000259" key="11">
    <source>
        <dbReference type="Pfam" id="PF00593"/>
    </source>
</evidence>
<dbReference type="EMBL" id="DXAV01000082">
    <property type="protein sequence ID" value="HIZ92378.1"/>
    <property type="molecule type" value="Genomic_DNA"/>
</dbReference>
<keyword evidence="6 8" id="KW-0472">Membrane</keyword>
<dbReference type="SUPFAM" id="SSF49464">
    <property type="entry name" value="Carboxypeptidase regulatory domain-like"/>
    <property type="match status" value="1"/>
</dbReference>
<dbReference type="Proteomes" id="UP000824108">
    <property type="component" value="Unassembled WGS sequence"/>
</dbReference>
<dbReference type="InterPro" id="IPR012910">
    <property type="entry name" value="Plug_dom"/>
</dbReference>
<evidence type="ECO:0000256" key="4">
    <source>
        <dbReference type="ARBA" id="ARBA00022692"/>
    </source>
</evidence>
<comment type="subcellular location">
    <subcellularLocation>
        <location evidence="1 8">Cell outer membrane</location>
        <topology evidence="1 8">Multi-pass membrane protein</topology>
    </subcellularLocation>
</comment>
<protein>
    <submittedName>
        <fullName evidence="13">SusC/RagA family TonB-linked outer membrane protein</fullName>
    </submittedName>
</protein>
<organism evidence="13 14">
    <name type="scientific">Candidatus Bacteroides merdavium</name>
    <dbReference type="NCBI Taxonomy" id="2838472"/>
    <lineage>
        <taxon>Bacteria</taxon>
        <taxon>Pseudomonadati</taxon>
        <taxon>Bacteroidota</taxon>
        <taxon>Bacteroidia</taxon>
        <taxon>Bacteroidales</taxon>
        <taxon>Bacteroidaceae</taxon>
        <taxon>Bacteroides</taxon>
    </lineage>
</organism>
<feature type="domain" description="TonB-dependent receptor-like beta-barrel" evidence="11">
    <location>
        <begin position="575"/>
        <end position="894"/>
    </location>
</feature>
<evidence type="ECO:0000256" key="10">
    <source>
        <dbReference type="SAM" id="SignalP"/>
    </source>
</evidence>
<evidence type="ECO:0000256" key="6">
    <source>
        <dbReference type="ARBA" id="ARBA00023136"/>
    </source>
</evidence>
<feature type="chain" id="PRO_5038447563" evidence="10">
    <location>
        <begin position="28"/>
        <end position="1123"/>
    </location>
</feature>
<feature type="domain" description="TonB-dependent receptor plug" evidence="12">
    <location>
        <begin position="206"/>
        <end position="312"/>
    </location>
</feature>
<dbReference type="InterPro" id="IPR037066">
    <property type="entry name" value="Plug_dom_sf"/>
</dbReference>
<dbReference type="InterPro" id="IPR000531">
    <property type="entry name" value="Beta-barrel_TonB"/>
</dbReference>
<dbReference type="Pfam" id="PF07715">
    <property type="entry name" value="Plug"/>
    <property type="match status" value="1"/>
</dbReference>
<dbReference type="Pfam" id="PF00593">
    <property type="entry name" value="TonB_dep_Rec_b-barrel"/>
    <property type="match status" value="1"/>
</dbReference>
<keyword evidence="3 8" id="KW-1134">Transmembrane beta strand</keyword>
<evidence type="ECO:0000259" key="12">
    <source>
        <dbReference type="Pfam" id="PF07715"/>
    </source>
</evidence>
<dbReference type="SUPFAM" id="SSF56935">
    <property type="entry name" value="Porins"/>
    <property type="match status" value="1"/>
</dbReference>
<dbReference type="Gene3D" id="2.60.40.1120">
    <property type="entry name" value="Carboxypeptidase-like, regulatory domain"/>
    <property type="match status" value="1"/>
</dbReference>
<dbReference type="InterPro" id="IPR039426">
    <property type="entry name" value="TonB-dep_rcpt-like"/>
</dbReference>
<keyword evidence="2 8" id="KW-0813">Transport</keyword>
<dbReference type="FunFam" id="2.60.40.1120:FF:000003">
    <property type="entry name" value="Outer membrane protein Omp121"/>
    <property type="match status" value="1"/>
</dbReference>